<feature type="compositionally biased region" description="Basic residues" evidence="1">
    <location>
        <begin position="427"/>
        <end position="455"/>
    </location>
</feature>
<feature type="transmembrane region" description="Helical" evidence="2">
    <location>
        <begin position="149"/>
        <end position="169"/>
    </location>
</feature>
<name>A0A6C0D0P3_9ZZZZ</name>
<sequence length="560" mass="62442">MRNWNAYYAEQDRKEKERVQRQLSRSAPTQAPSWSSLISGSSHPGGVEPRQRRISALALETRAPHARSDLGTERSLEELRDQMGVISQVLHGIDQNIVHNHHASLDRFDGLREQITRENRRLMSAIGTIRRESNCDLSNPTTYIYCLKLIYVLIFRIFKFLCELIFVVGNSFKEFLGHMPFPFCLLVFIAYIFQMLLIFIVFDTTLRVSTLGTSHSMIVHHNSLFGHSNGAPEFISPRDALYQGLFRSGLFVLSQMLLLMGAVYESLLGRDIQMIQRETSRYISSQTVVEEVKKHVVEPLKEKAAEKLHSVVNNVVNDQVGIMGAIPGQLGELAAKGAQGAASIAGRGVEGAGSLAGKALEGAGSLAQGAAEGIAARAERLRQIDPEDVKESARVAAEAAAAAAETAFHAAKRFGSGLKTKFFGGSRTRKNSGSHSRGSHSRRSHNRRSNNSRKLTLKNKDIPVFSLLTKPEQKVFEKSFAGKQLNKIEKMIDAIDYSKIEPNPQLFSTIHFTLNVAERLFPIFVKELDKTVKLCKMMERQHIQPISNPNFLKELGTIVY</sequence>
<accession>A0A6C0D0P3</accession>
<protein>
    <submittedName>
        <fullName evidence="3">Uncharacterized protein</fullName>
    </submittedName>
</protein>
<proteinExistence type="predicted"/>
<evidence type="ECO:0000256" key="1">
    <source>
        <dbReference type="SAM" id="MobiDB-lite"/>
    </source>
</evidence>
<keyword evidence="2" id="KW-1133">Transmembrane helix</keyword>
<feature type="region of interest" description="Disordered" evidence="1">
    <location>
        <begin position="422"/>
        <end position="455"/>
    </location>
</feature>
<organism evidence="3">
    <name type="scientific">viral metagenome</name>
    <dbReference type="NCBI Taxonomy" id="1070528"/>
    <lineage>
        <taxon>unclassified sequences</taxon>
        <taxon>metagenomes</taxon>
        <taxon>organismal metagenomes</taxon>
    </lineage>
</organism>
<keyword evidence="2" id="KW-0812">Transmembrane</keyword>
<evidence type="ECO:0000313" key="3">
    <source>
        <dbReference type="EMBL" id="QHT10338.1"/>
    </source>
</evidence>
<evidence type="ECO:0000256" key="2">
    <source>
        <dbReference type="SAM" id="Phobius"/>
    </source>
</evidence>
<feature type="transmembrane region" description="Helical" evidence="2">
    <location>
        <begin position="245"/>
        <end position="267"/>
    </location>
</feature>
<dbReference type="EMBL" id="MN739520">
    <property type="protein sequence ID" value="QHT10338.1"/>
    <property type="molecule type" value="Genomic_DNA"/>
</dbReference>
<feature type="transmembrane region" description="Helical" evidence="2">
    <location>
        <begin position="181"/>
        <end position="202"/>
    </location>
</feature>
<dbReference type="AlphaFoldDB" id="A0A6C0D0P3"/>
<feature type="region of interest" description="Disordered" evidence="1">
    <location>
        <begin position="11"/>
        <end position="50"/>
    </location>
</feature>
<feature type="compositionally biased region" description="Polar residues" evidence="1">
    <location>
        <begin position="21"/>
        <end position="42"/>
    </location>
</feature>
<feature type="compositionally biased region" description="Basic and acidic residues" evidence="1">
    <location>
        <begin position="11"/>
        <end position="20"/>
    </location>
</feature>
<keyword evidence="2" id="KW-0472">Membrane</keyword>
<reference evidence="3" key="1">
    <citation type="journal article" date="2020" name="Nature">
        <title>Giant virus diversity and host interactions through global metagenomics.</title>
        <authorList>
            <person name="Schulz F."/>
            <person name="Roux S."/>
            <person name="Paez-Espino D."/>
            <person name="Jungbluth S."/>
            <person name="Walsh D.A."/>
            <person name="Denef V.J."/>
            <person name="McMahon K.D."/>
            <person name="Konstantinidis K.T."/>
            <person name="Eloe-Fadrosh E.A."/>
            <person name="Kyrpides N.C."/>
            <person name="Woyke T."/>
        </authorList>
    </citation>
    <scope>NUCLEOTIDE SEQUENCE</scope>
    <source>
        <strain evidence="3">GVMAG-M-3300023174-107</strain>
    </source>
</reference>